<proteinExistence type="predicted"/>
<dbReference type="SUPFAM" id="SSF69695">
    <property type="entry name" value="SRP19"/>
    <property type="match status" value="1"/>
</dbReference>
<dbReference type="Gene3D" id="3.30.56.30">
    <property type="entry name" value="Signal recognition particle, SRP19-like subunit"/>
    <property type="match status" value="1"/>
</dbReference>
<dbReference type="InterPro" id="IPR036521">
    <property type="entry name" value="SRP19-like_sf"/>
</dbReference>
<evidence type="ECO:0000256" key="5">
    <source>
        <dbReference type="SAM" id="MobiDB-lite"/>
    </source>
</evidence>
<dbReference type="GO" id="GO:0006617">
    <property type="term" value="P:SRP-dependent cotranslational protein targeting to membrane, signal sequence recognition"/>
    <property type="evidence" value="ECO:0007669"/>
    <property type="project" value="EnsemblFungi"/>
</dbReference>
<evidence type="ECO:0000256" key="4">
    <source>
        <dbReference type="ARBA" id="ARBA00023274"/>
    </source>
</evidence>
<dbReference type="HOGENOM" id="CLU_065433_1_1_1"/>
<evidence type="ECO:0008006" key="8">
    <source>
        <dbReference type="Google" id="ProtNLM"/>
    </source>
</evidence>
<organism evidence="6 7">
    <name type="scientific">Henningerozyma blattae (strain ATCC 34711 / CBS 6284 / DSM 70876 / NBRC 10599 / NRRL Y-10934 / UCD 77-7)</name>
    <name type="common">Yeast</name>
    <name type="synonym">Tetrapisispora blattae</name>
    <dbReference type="NCBI Taxonomy" id="1071380"/>
    <lineage>
        <taxon>Eukaryota</taxon>
        <taxon>Fungi</taxon>
        <taxon>Dikarya</taxon>
        <taxon>Ascomycota</taxon>
        <taxon>Saccharomycotina</taxon>
        <taxon>Saccharomycetes</taxon>
        <taxon>Saccharomycetales</taxon>
        <taxon>Saccharomycetaceae</taxon>
        <taxon>Henningerozyma</taxon>
    </lineage>
</organism>
<accession>I2GYF5</accession>
<sequence length="251" mass="28775">MPVLEEIEDYDDIDNLEMDLSQLTTTKNNNNNNNDISNNNTGIRQSRPVELPVSSDQMAFVNPQTGRIDHTSQLSKEEMDEIKHFTIFYPCYFDKKRSHKQGRRVPIDLAVENPLAKTMADAVQLLQLPCIFEADKTHPQDFGNPGRVRILLHQSRFTKNKVLLEIAKYMKSHPTTLKSPKDIPYGPDFQGVEPKLVPKVKGFMMNEIVPLHSPLLMGHPMTKNLYDAPPPPVTNEKQFKAPKNKYKVIRR</sequence>
<dbReference type="GO" id="GO:0005786">
    <property type="term" value="C:signal recognition particle, endoplasmic reticulum targeting"/>
    <property type="evidence" value="ECO:0007669"/>
    <property type="project" value="UniProtKB-KW"/>
</dbReference>
<name>I2GYF5_HENB6</name>
<dbReference type="Pfam" id="PF01922">
    <property type="entry name" value="SRP19"/>
    <property type="match status" value="1"/>
</dbReference>
<dbReference type="AlphaFoldDB" id="I2GYF5"/>
<dbReference type="STRING" id="1071380.I2GYF5"/>
<dbReference type="GeneID" id="14494536"/>
<dbReference type="OMA" id="IPKVKGF"/>
<dbReference type="GO" id="GO:0008312">
    <property type="term" value="F:7S RNA binding"/>
    <property type="evidence" value="ECO:0007669"/>
    <property type="project" value="EnsemblFungi"/>
</dbReference>
<evidence type="ECO:0000313" key="6">
    <source>
        <dbReference type="EMBL" id="CCH59157.1"/>
    </source>
</evidence>
<evidence type="ECO:0000256" key="3">
    <source>
        <dbReference type="ARBA" id="ARBA00023135"/>
    </source>
</evidence>
<comment type="subcellular location">
    <subcellularLocation>
        <location evidence="1">Cytoplasm</location>
    </subcellularLocation>
</comment>
<keyword evidence="2" id="KW-0963">Cytoplasm</keyword>
<evidence type="ECO:0000256" key="1">
    <source>
        <dbReference type="ARBA" id="ARBA00004496"/>
    </source>
</evidence>
<dbReference type="eggNOG" id="KOG3198">
    <property type="taxonomic scope" value="Eukaryota"/>
</dbReference>
<dbReference type="OrthoDB" id="2190947at2759"/>
<keyword evidence="4" id="KW-0687">Ribonucleoprotein</keyword>
<protein>
    <recommendedName>
        <fullName evidence="8">Signal recognition particle SEC65 subunit</fullName>
    </recommendedName>
</protein>
<dbReference type="FunFam" id="3.30.56.30:FF:000003">
    <property type="entry name" value="Signal recognition particle SEC65 subunit"/>
    <property type="match status" value="1"/>
</dbReference>
<dbReference type="FunCoup" id="I2GYF5">
    <property type="interactions" value="95"/>
</dbReference>
<evidence type="ECO:0000256" key="2">
    <source>
        <dbReference type="ARBA" id="ARBA00022490"/>
    </source>
</evidence>
<dbReference type="InterPro" id="IPR002778">
    <property type="entry name" value="Signal_recog_particle_SRP19"/>
</dbReference>
<dbReference type="InParanoid" id="I2GYF5"/>
<dbReference type="RefSeq" id="XP_004178676.1">
    <property type="nucleotide sequence ID" value="XM_004178628.1"/>
</dbReference>
<reference evidence="6 7" key="1">
    <citation type="journal article" date="2011" name="Proc. Natl. Acad. Sci. U.S.A.">
        <title>Evolutionary erosion of yeast sex chromosomes by mating-type switching accidents.</title>
        <authorList>
            <person name="Gordon J.L."/>
            <person name="Armisen D."/>
            <person name="Proux-Wera E."/>
            <person name="Oheigeartaigh S.S."/>
            <person name="Byrne K.P."/>
            <person name="Wolfe K.H."/>
        </authorList>
    </citation>
    <scope>NUCLEOTIDE SEQUENCE [LARGE SCALE GENOMIC DNA]</scope>
    <source>
        <strain evidence="7">ATCC 34711 / CBS 6284 / DSM 70876 / NBRC 10599 / NRRL Y-10934 / UCD 77-7</strain>
    </source>
</reference>
<gene>
    <name evidence="6" type="primary">TBLA0B03160</name>
    <name evidence="6" type="ORF">TBLA_0B03160</name>
</gene>
<feature type="region of interest" description="Disordered" evidence="5">
    <location>
        <begin position="24"/>
        <end position="45"/>
    </location>
</feature>
<dbReference type="KEGG" id="tbl:TBLA_0B03160"/>
<dbReference type="Proteomes" id="UP000002866">
    <property type="component" value="Chromosome 2"/>
</dbReference>
<keyword evidence="7" id="KW-1185">Reference proteome</keyword>
<evidence type="ECO:0000313" key="7">
    <source>
        <dbReference type="Proteomes" id="UP000002866"/>
    </source>
</evidence>
<feature type="compositionally biased region" description="Low complexity" evidence="5">
    <location>
        <begin position="24"/>
        <end position="41"/>
    </location>
</feature>
<keyword evidence="3" id="KW-0733">Signal recognition particle</keyword>
<dbReference type="EMBL" id="HE806317">
    <property type="protein sequence ID" value="CCH59157.1"/>
    <property type="molecule type" value="Genomic_DNA"/>
</dbReference>
<dbReference type="PANTHER" id="PTHR17453:SF0">
    <property type="entry name" value="SIGNAL RECOGNITION PARTICLE 19 KDA PROTEIN"/>
    <property type="match status" value="1"/>
</dbReference>
<dbReference type="PANTHER" id="PTHR17453">
    <property type="entry name" value="SIGNAL RECOGNITION PARTICLE 19 KD PROTEIN"/>
    <property type="match status" value="1"/>
</dbReference>